<keyword evidence="3" id="KW-1185">Reference proteome</keyword>
<protein>
    <recommendedName>
        <fullName evidence="4">DUF3899 domain-containing protein</fullName>
    </recommendedName>
</protein>
<feature type="transmembrane region" description="Helical" evidence="1">
    <location>
        <begin position="50"/>
        <end position="69"/>
    </location>
</feature>
<keyword evidence="1" id="KW-0812">Transmembrane</keyword>
<dbReference type="EMBL" id="BSKO01000002">
    <property type="protein sequence ID" value="GLO68237.1"/>
    <property type="molecule type" value="Genomic_DNA"/>
</dbReference>
<evidence type="ECO:0008006" key="4">
    <source>
        <dbReference type="Google" id="ProtNLM"/>
    </source>
</evidence>
<keyword evidence="1" id="KW-1133">Transmembrane helix</keyword>
<sequence length="121" mass="14175">MQNFMYIYSTVHRKNFKFYILSLLFTPIFIVIGSIYLYGIYTFVAEQSLLLYYMLAIFGFPFIFTAFFIRVNHKVAKNYKLENPKVKRPYWQLLLVGHGLSYILTFSFVLVVASLITVLGG</sequence>
<name>A0ABQ5TPV8_9BACI</name>
<proteinExistence type="predicted"/>
<evidence type="ECO:0000256" key="1">
    <source>
        <dbReference type="SAM" id="Phobius"/>
    </source>
</evidence>
<keyword evidence="1" id="KW-0472">Membrane</keyword>
<comment type="caution">
    <text evidence="2">The sequence shown here is derived from an EMBL/GenBank/DDBJ whole genome shotgun (WGS) entry which is preliminary data.</text>
</comment>
<reference evidence="2 3" key="1">
    <citation type="submission" date="2023-02" db="EMBL/GenBank/DDBJ databases">
        <title>Oceanobacillus kimchii IFOP_LL358 isolated form Alexandrium catenella lab strain.</title>
        <authorList>
            <person name="Gajardo G."/>
            <person name="Ueki S."/>
            <person name="Maruyama F."/>
        </authorList>
    </citation>
    <scope>NUCLEOTIDE SEQUENCE [LARGE SCALE GENOMIC DNA]</scope>
    <source>
        <strain evidence="2 3">IFOP_LL358</strain>
    </source>
</reference>
<dbReference type="Proteomes" id="UP001275436">
    <property type="component" value="Unassembled WGS sequence"/>
</dbReference>
<accession>A0ABQ5TPV8</accession>
<feature type="transmembrane region" description="Helical" evidence="1">
    <location>
        <begin position="90"/>
        <end position="119"/>
    </location>
</feature>
<evidence type="ECO:0000313" key="2">
    <source>
        <dbReference type="EMBL" id="GLO68237.1"/>
    </source>
</evidence>
<organism evidence="2 3">
    <name type="scientific">Oceanobacillus kimchii</name>
    <dbReference type="NCBI Taxonomy" id="746691"/>
    <lineage>
        <taxon>Bacteria</taxon>
        <taxon>Bacillati</taxon>
        <taxon>Bacillota</taxon>
        <taxon>Bacilli</taxon>
        <taxon>Bacillales</taxon>
        <taxon>Bacillaceae</taxon>
        <taxon>Oceanobacillus</taxon>
    </lineage>
</organism>
<gene>
    <name evidence="2" type="ORF">MACH08_40210</name>
</gene>
<feature type="transmembrane region" description="Helical" evidence="1">
    <location>
        <begin position="20"/>
        <end position="44"/>
    </location>
</feature>
<evidence type="ECO:0000313" key="3">
    <source>
        <dbReference type="Proteomes" id="UP001275436"/>
    </source>
</evidence>